<feature type="binding site" evidence="6">
    <location>
        <position position="71"/>
    </location>
    <ligand>
        <name>[4Fe-4S] cluster</name>
        <dbReference type="ChEBI" id="CHEBI:49883"/>
        <label>2</label>
    </ligand>
</feature>
<feature type="domain" description="4Fe-4S ferredoxin-type" evidence="7">
    <location>
        <begin position="56"/>
        <end position="85"/>
    </location>
</feature>
<feature type="binding site" evidence="6">
    <location>
        <position position="141"/>
    </location>
    <ligand>
        <name>[4Fe-4S] cluster</name>
        <dbReference type="ChEBI" id="CHEBI:49883"/>
        <label>3</label>
    </ligand>
</feature>
<keyword evidence="4 6" id="KW-0408">Iron</keyword>
<protein>
    <recommendedName>
        <fullName evidence="6">Ferredoxin-type protein NapF</fullName>
    </recommendedName>
</protein>
<dbReference type="PROSITE" id="PS00198">
    <property type="entry name" value="4FE4S_FER_1"/>
    <property type="match status" value="1"/>
</dbReference>
<comment type="subcellular location">
    <subcellularLocation>
        <location evidence="6">Cytoplasm</location>
    </subcellularLocation>
</comment>
<keyword evidence="9" id="KW-1185">Reference proteome</keyword>
<comment type="similarity">
    <text evidence="6">Belongs to the NapF family.</text>
</comment>
<evidence type="ECO:0000256" key="6">
    <source>
        <dbReference type="HAMAP-Rule" id="MF_02201"/>
    </source>
</evidence>
<proteinExistence type="inferred from homology"/>
<feature type="binding site" evidence="6">
    <location>
        <position position="68"/>
    </location>
    <ligand>
        <name>[4Fe-4S] cluster</name>
        <dbReference type="ChEBI" id="CHEBI:49883"/>
        <label>2</label>
    </ligand>
</feature>
<dbReference type="GO" id="GO:0005737">
    <property type="term" value="C:cytoplasm"/>
    <property type="evidence" value="ECO:0007669"/>
    <property type="project" value="UniProtKB-SubCell"/>
</dbReference>
<comment type="subunit">
    <text evidence="6">Interacts with the cytoplasmic NapA precursor.</text>
</comment>
<evidence type="ECO:0000256" key="2">
    <source>
        <dbReference type="ARBA" id="ARBA00022723"/>
    </source>
</evidence>
<reference evidence="8 9" key="1">
    <citation type="submission" date="2011-11" db="EMBL/GenBank/DDBJ databases">
        <title>Improved High-Quality Draft sequence of Beggiatoa alba B18lD.</title>
        <authorList>
            <consortium name="US DOE Joint Genome Institute"/>
            <person name="Lucas S."/>
            <person name="Han J."/>
            <person name="Lapidus A."/>
            <person name="Cheng J.-F."/>
            <person name="Goodwin L."/>
            <person name="Pitluck S."/>
            <person name="Peters L."/>
            <person name="Mikhailova N."/>
            <person name="Held B."/>
            <person name="Detter J.C."/>
            <person name="Han C."/>
            <person name="Tapia R."/>
            <person name="Land M."/>
            <person name="Hauser L."/>
            <person name="Kyrpides N."/>
            <person name="Ivanova N."/>
            <person name="Pagani I."/>
            <person name="Samuel K."/>
            <person name="Teske A."/>
            <person name="Mueller J."/>
            <person name="Woyke T."/>
        </authorList>
    </citation>
    <scope>NUCLEOTIDE SEQUENCE [LARGE SCALE GENOMIC DNA]</scope>
    <source>
        <strain evidence="8 9">B18LD</strain>
    </source>
</reference>
<dbReference type="RefSeq" id="WP_002690208.1">
    <property type="nucleotide sequence ID" value="NZ_JH600070.1"/>
</dbReference>
<dbReference type="CDD" id="cd10564">
    <property type="entry name" value="NapF_like"/>
    <property type="match status" value="1"/>
</dbReference>
<dbReference type="HOGENOM" id="CLU_077329_2_1_6"/>
<dbReference type="GO" id="GO:0051539">
    <property type="term" value="F:4 iron, 4 sulfur cluster binding"/>
    <property type="evidence" value="ECO:0007669"/>
    <property type="project" value="UniProtKB-UniRule"/>
</dbReference>
<keyword evidence="2 6" id="KW-0479">Metal-binding</keyword>
<dbReference type="HAMAP" id="MF_02201">
    <property type="entry name" value="NapF"/>
    <property type="match status" value="1"/>
</dbReference>
<feature type="domain" description="4Fe-4S ferredoxin-type" evidence="7">
    <location>
        <begin position="22"/>
        <end position="53"/>
    </location>
</feature>
<feature type="binding site" evidence="6">
    <location>
        <position position="43"/>
    </location>
    <ligand>
        <name>[4Fe-4S] cluster</name>
        <dbReference type="ChEBI" id="CHEBI:49883"/>
        <label>1</label>
    </ligand>
</feature>
<dbReference type="Pfam" id="PF13187">
    <property type="entry name" value="Fer4_9"/>
    <property type="match status" value="1"/>
</dbReference>
<dbReference type="InterPro" id="IPR017900">
    <property type="entry name" value="4Fe4S_Fe_S_CS"/>
</dbReference>
<dbReference type="NCBIfam" id="TIGR00402">
    <property type="entry name" value="napF"/>
    <property type="match status" value="1"/>
</dbReference>
<dbReference type="PANTHER" id="PTHR24960">
    <property type="entry name" value="PHOTOSYSTEM I IRON-SULFUR CENTER-RELATED"/>
    <property type="match status" value="1"/>
</dbReference>
<organism evidence="8 9">
    <name type="scientific">Beggiatoa alba B18LD</name>
    <dbReference type="NCBI Taxonomy" id="395493"/>
    <lineage>
        <taxon>Bacteria</taxon>
        <taxon>Pseudomonadati</taxon>
        <taxon>Pseudomonadota</taxon>
        <taxon>Gammaproteobacteria</taxon>
        <taxon>Thiotrichales</taxon>
        <taxon>Thiotrichaceae</taxon>
        <taxon>Beggiatoa</taxon>
    </lineage>
</organism>
<feature type="binding site" evidence="6">
    <location>
        <position position="65"/>
    </location>
    <ligand>
        <name>[4Fe-4S] cluster</name>
        <dbReference type="ChEBI" id="CHEBI:49883"/>
        <label>2</label>
    </ligand>
</feature>
<keyword evidence="1 6" id="KW-0004">4Fe-4S</keyword>
<evidence type="ECO:0000259" key="7">
    <source>
        <dbReference type="PROSITE" id="PS51379"/>
    </source>
</evidence>
<comment type="cofactor">
    <cofactor evidence="6">
        <name>[4Fe-4S] cluster</name>
        <dbReference type="ChEBI" id="CHEBI:49883"/>
    </cofactor>
</comment>
<dbReference type="Proteomes" id="UP000005744">
    <property type="component" value="Unassembled WGS sequence"/>
</dbReference>
<feature type="binding site" evidence="6">
    <location>
        <position position="144"/>
    </location>
    <ligand>
        <name>[4Fe-4S] cluster</name>
        <dbReference type="ChEBI" id="CHEBI:49883"/>
        <label>3</label>
    </ligand>
</feature>
<dbReference type="EMBL" id="JH600070">
    <property type="protein sequence ID" value="EIJ43216.1"/>
    <property type="molecule type" value="Genomic_DNA"/>
</dbReference>
<evidence type="ECO:0000313" key="9">
    <source>
        <dbReference type="Proteomes" id="UP000005744"/>
    </source>
</evidence>
<feature type="binding site" evidence="6">
    <location>
        <position position="138"/>
    </location>
    <ligand>
        <name>[4Fe-4S] cluster</name>
        <dbReference type="ChEBI" id="CHEBI:49883"/>
        <label>3</label>
    </ligand>
</feature>
<evidence type="ECO:0000256" key="1">
    <source>
        <dbReference type="ARBA" id="ARBA00022485"/>
    </source>
</evidence>
<dbReference type="GO" id="GO:0046872">
    <property type="term" value="F:metal ion binding"/>
    <property type="evidence" value="ECO:0007669"/>
    <property type="project" value="UniProtKB-KW"/>
</dbReference>
<dbReference type="InterPro" id="IPR004496">
    <property type="entry name" value="NapF"/>
</dbReference>
<dbReference type="PROSITE" id="PS51379">
    <property type="entry name" value="4FE4S_FER_2"/>
    <property type="match status" value="3"/>
</dbReference>
<evidence type="ECO:0000256" key="5">
    <source>
        <dbReference type="ARBA" id="ARBA00023014"/>
    </source>
</evidence>
<dbReference type="OrthoDB" id="9808559at2"/>
<feature type="domain" description="4Fe-4S ferredoxin-type" evidence="7">
    <location>
        <begin position="129"/>
        <end position="158"/>
    </location>
</feature>
<dbReference type="eggNOG" id="COG1145">
    <property type="taxonomic scope" value="Bacteria"/>
</dbReference>
<evidence type="ECO:0000256" key="3">
    <source>
        <dbReference type="ARBA" id="ARBA00022737"/>
    </source>
</evidence>
<keyword evidence="5 6" id="KW-0411">Iron-sulfur</keyword>
<dbReference type="Gene3D" id="3.30.70.20">
    <property type="match status" value="2"/>
</dbReference>
<evidence type="ECO:0000256" key="4">
    <source>
        <dbReference type="ARBA" id="ARBA00023004"/>
    </source>
</evidence>
<dbReference type="Pfam" id="PF00037">
    <property type="entry name" value="Fer4"/>
    <property type="match status" value="1"/>
</dbReference>
<feature type="binding site" evidence="6">
    <location>
        <position position="148"/>
    </location>
    <ligand>
        <name>[4Fe-4S] cluster</name>
        <dbReference type="ChEBI" id="CHEBI:49883"/>
        <label>3</label>
    </ligand>
</feature>
<dbReference type="SUPFAM" id="SSF54862">
    <property type="entry name" value="4Fe-4S ferredoxins"/>
    <property type="match status" value="1"/>
</dbReference>
<dbReference type="InterPro" id="IPR017896">
    <property type="entry name" value="4Fe4S_Fe-S-bd"/>
</dbReference>
<accession>I3CHX3</accession>
<dbReference type="PANTHER" id="PTHR24960:SF79">
    <property type="entry name" value="PHOTOSYSTEM I IRON-SULFUR CENTER"/>
    <property type="match status" value="1"/>
</dbReference>
<feature type="binding site" evidence="6">
    <location>
        <position position="75"/>
    </location>
    <ligand>
        <name>[4Fe-4S] cluster</name>
        <dbReference type="ChEBI" id="CHEBI:49883"/>
        <label>2</label>
    </ligand>
</feature>
<dbReference type="STRING" id="395493.BegalDRAFT_2363"/>
<dbReference type="InterPro" id="IPR050157">
    <property type="entry name" value="PSI_iron-sulfur_center"/>
</dbReference>
<gene>
    <name evidence="6" type="primary">napF</name>
    <name evidence="8" type="ORF">BegalDRAFT_2363</name>
</gene>
<name>I3CHX3_9GAMM</name>
<keyword evidence="6" id="KW-0963">Cytoplasm</keyword>
<feature type="binding site" evidence="6">
    <location>
        <position position="36"/>
    </location>
    <ligand>
        <name>[4Fe-4S] cluster</name>
        <dbReference type="ChEBI" id="CHEBI:49883"/>
        <label>1</label>
    </ligand>
</feature>
<sequence>MHSPSRRAFLRGNPAKTVILRPPWAVANFLERCSRCSRCITACPEHILQTGDFNFPQVNFQQGACTFCQACVQACPDNALILQEKISAWTYRALIHQHCLAFHGVECRSCGEFCDSRAIVFRLRVGGVAQPQLNLDLCTGCGACYAPCPINAIEIRPLSTVSLP</sequence>
<keyword evidence="3 6" id="KW-0677">Repeat</keyword>
<evidence type="ECO:0000313" key="8">
    <source>
        <dbReference type="EMBL" id="EIJ43216.1"/>
    </source>
</evidence>
<feature type="binding site" evidence="6">
    <location>
        <position position="39"/>
    </location>
    <ligand>
        <name>[4Fe-4S] cluster</name>
        <dbReference type="ChEBI" id="CHEBI:49883"/>
        <label>1</label>
    </ligand>
</feature>
<comment type="function">
    <text evidence="6">Could be involved in the maturation of NapA, the catalytic subunit of the periplasmic nitrate reductase, before its export into the periplasm.</text>
</comment>
<feature type="binding site" evidence="6">
    <location>
        <position position="33"/>
    </location>
    <ligand>
        <name>[4Fe-4S] cluster</name>
        <dbReference type="ChEBI" id="CHEBI:49883"/>
        <label>1</label>
    </ligand>
</feature>
<dbReference type="AlphaFoldDB" id="I3CHX3"/>